<dbReference type="PANTHER" id="PTHR33885:SF3">
    <property type="entry name" value="PHAGE SHOCK PROTEIN C"/>
    <property type="match status" value="1"/>
</dbReference>
<evidence type="ECO:0000259" key="8">
    <source>
        <dbReference type="Pfam" id="PF04024"/>
    </source>
</evidence>
<evidence type="ECO:0000256" key="2">
    <source>
        <dbReference type="ARBA" id="ARBA00022475"/>
    </source>
</evidence>
<evidence type="ECO:0000313" key="10">
    <source>
        <dbReference type="Proteomes" id="UP000220527"/>
    </source>
</evidence>
<feature type="compositionally biased region" description="Polar residues" evidence="6">
    <location>
        <begin position="67"/>
        <end position="78"/>
    </location>
</feature>
<gene>
    <name evidence="9" type="ORF">CJ255_16725</name>
</gene>
<keyword evidence="3 7" id="KW-0812">Transmembrane</keyword>
<protein>
    <recommendedName>
        <fullName evidence="8">Phage shock protein PspC N-terminal domain-containing protein</fullName>
    </recommendedName>
</protein>
<name>A0A2A6RG90_9CHLR</name>
<feature type="transmembrane region" description="Helical" evidence="7">
    <location>
        <begin position="31"/>
        <end position="55"/>
    </location>
</feature>
<keyword evidence="10" id="KW-1185">Reference proteome</keyword>
<keyword evidence="2" id="KW-1003">Cell membrane</keyword>
<reference evidence="10" key="1">
    <citation type="submission" date="2017-08" db="EMBL/GenBank/DDBJ databases">
        <authorList>
            <person name="Grouzdev D.S."/>
            <person name="Gaisin V.A."/>
            <person name="Rysina M.S."/>
            <person name="Gorlenko V.M."/>
        </authorList>
    </citation>
    <scope>NUCLEOTIDE SEQUENCE [LARGE SCALE GENOMIC DNA]</scope>
    <source>
        <strain evidence="10">Kir15-3F</strain>
    </source>
</reference>
<dbReference type="AlphaFoldDB" id="A0A2A6RG90"/>
<accession>A0A2A6RG90</accession>
<dbReference type="GO" id="GO:0005886">
    <property type="term" value="C:plasma membrane"/>
    <property type="evidence" value="ECO:0007669"/>
    <property type="project" value="UniProtKB-SubCell"/>
</dbReference>
<dbReference type="OrthoDB" id="166925at2"/>
<dbReference type="RefSeq" id="WP_097645243.1">
    <property type="nucleotide sequence ID" value="NZ_NQWI01000100.1"/>
</dbReference>
<dbReference type="Pfam" id="PF04024">
    <property type="entry name" value="PspC"/>
    <property type="match status" value="1"/>
</dbReference>
<organism evidence="9 10">
    <name type="scientific">Candidatus Viridilinea mediisalina</name>
    <dbReference type="NCBI Taxonomy" id="2024553"/>
    <lineage>
        <taxon>Bacteria</taxon>
        <taxon>Bacillati</taxon>
        <taxon>Chloroflexota</taxon>
        <taxon>Chloroflexia</taxon>
        <taxon>Chloroflexales</taxon>
        <taxon>Chloroflexineae</taxon>
        <taxon>Oscillochloridaceae</taxon>
        <taxon>Candidatus Viridilinea</taxon>
    </lineage>
</organism>
<comment type="caution">
    <text evidence="9">The sequence shown here is derived from an EMBL/GenBank/DDBJ whole genome shotgun (WGS) entry which is preliminary data.</text>
</comment>
<dbReference type="InterPro" id="IPR052027">
    <property type="entry name" value="PspC"/>
</dbReference>
<feature type="region of interest" description="Disordered" evidence="6">
    <location>
        <begin position="66"/>
        <end position="95"/>
    </location>
</feature>
<evidence type="ECO:0000256" key="6">
    <source>
        <dbReference type="SAM" id="MobiDB-lite"/>
    </source>
</evidence>
<keyword evidence="4 7" id="KW-1133">Transmembrane helix</keyword>
<evidence type="ECO:0000256" key="7">
    <source>
        <dbReference type="SAM" id="Phobius"/>
    </source>
</evidence>
<keyword evidence="5 7" id="KW-0472">Membrane</keyword>
<evidence type="ECO:0000256" key="1">
    <source>
        <dbReference type="ARBA" id="ARBA00004162"/>
    </source>
</evidence>
<comment type="subcellular location">
    <subcellularLocation>
        <location evidence="1">Cell membrane</location>
        <topology evidence="1">Single-pass membrane protein</topology>
    </subcellularLocation>
</comment>
<dbReference type="InterPro" id="IPR007168">
    <property type="entry name" value="Phageshock_PspC_N"/>
</dbReference>
<evidence type="ECO:0000256" key="5">
    <source>
        <dbReference type="ARBA" id="ARBA00023136"/>
    </source>
</evidence>
<evidence type="ECO:0000313" key="9">
    <source>
        <dbReference type="EMBL" id="PDW01906.1"/>
    </source>
</evidence>
<proteinExistence type="predicted"/>
<evidence type="ECO:0000256" key="3">
    <source>
        <dbReference type="ARBA" id="ARBA00022692"/>
    </source>
</evidence>
<dbReference type="Proteomes" id="UP000220527">
    <property type="component" value="Unassembled WGS sequence"/>
</dbReference>
<dbReference type="PANTHER" id="PTHR33885">
    <property type="entry name" value="PHAGE SHOCK PROTEIN C"/>
    <property type="match status" value="1"/>
</dbReference>
<sequence length="95" mass="10649">MNQRLARSANDRIFGGVCGGLASYFNIDATIVRIVFVVAVLSGISPLIYIVLWIVMPLQRTLPYGQQHPSLQQPSSDPTGEWQYDPYTGERIRKP</sequence>
<feature type="domain" description="Phage shock protein PspC N-terminal" evidence="8">
    <location>
        <begin position="3"/>
        <end position="58"/>
    </location>
</feature>
<dbReference type="EMBL" id="NQWI01000100">
    <property type="protein sequence ID" value="PDW01906.1"/>
    <property type="molecule type" value="Genomic_DNA"/>
</dbReference>
<evidence type="ECO:0000256" key="4">
    <source>
        <dbReference type="ARBA" id="ARBA00022989"/>
    </source>
</evidence>